<dbReference type="AlphaFoldDB" id="A0A9E8ZL33"/>
<dbReference type="KEGG" id="tsin:OXH18_00340"/>
<evidence type="ECO:0000313" key="1">
    <source>
        <dbReference type="EMBL" id="WAL60476.1"/>
    </source>
</evidence>
<dbReference type="RefSeq" id="WP_268610390.1">
    <property type="nucleotide sequence ID" value="NZ_CP113797.1"/>
</dbReference>
<proteinExistence type="predicted"/>
<dbReference type="Proteomes" id="UP001163152">
    <property type="component" value="Chromosome"/>
</dbReference>
<reference evidence="1" key="1">
    <citation type="submission" date="2022-12" db="EMBL/GenBank/DDBJ databases">
        <title>Polyphasic identification of a Novel Hot-Spring Cyanobacterium Ocullathermofonsia sinensis gen nov. sp. nov. and Genomic Insights on its Adaptations to the Thermal Habitat.</title>
        <authorList>
            <person name="Daroch M."/>
            <person name="Tang J."/>
            <person name="Jiang Y."/>
        </authorList>
    </citation>
    <scope>NUCLEOTIDE SEQUENCE</scope>
    <source>
        <strain evidence="1">PKUAC-SCTA174</strain>
    </source>
</reference>
<dbReference type="EMBL" id="CP113797">
    <property type="protein sequence ID" value="WAL60476.1"/>
    <property type="molecule type" value="Genomic_DNA"/>
</dbReference>
<organism evidence="1 2">
    <name type="scientific">Thermocoleostomius sinensis A174</name>
    <dbReference type="NCBI Taxonomy" id="2016057"/>
    <lineage>
        <taxon>Bacteria</taxon>
        <taxon>Bacillati</taxon>
        <taxon>Cyanobacteriota</taxon>
        <taxon>Cyanophyceae</taxon>
        <taxon>Oculatellales</taxon>
        <taxon>Oculatellaceae</taxon>
        <taxon>Thermocoleostomius</taxon>
    </lineage>
</organism>
<evidence type="ECO:0000313" key="2">
    <source>
        <dbReference type="Proteomes" id="UP001163152"/>
    </source>
</evidence>
<sequence length="62" mass="6710">MVTDVIGVIALAWLNRAMNLTAPLPLVLFQQMGELAIRLSAPGRRGGDEGKYLREFGNAISP</sequence>
<gene>
    <name evidence="1" type="ORF">OXH18_00340</name>
</gene>
<protein>
    <submittedName>
        <fullName evidence="1">Uncharacterized protein</fullName>
    </submittedName>
</protein>
<accession>A0A9E8ZL33</accession>
<name>A0A9E8ZL33_9CYAN</name>
<keyword evidence="2" id="KW-1185">Reference proteome</keyword>